<keyword evidence="5" id="KW-1185">Reference proteome</keyword>
<organism evidence="4 5">
    <name type="scientific">Rickenella mellea</name>
    <dbReference type="NCBI Taxonomy" id="50990"/>
    <lineage>
        <taxon>Eukaryota</taxon>
        <taxon>Fungi</taxon>
        <taxon>Dikarya</taxon>
        <taxon>Basidiomycota</taxon>
        <taxon>Agaricomycotina</taxon>
        <taxon>Agaricomycetes</taxon>
        <taxon>Hymenochaetales</taxon>
        <taxon>Rickenellaceae</taxon>
        <taxon>Rickenella</taxon>
    </lineage>
</organism>
<keyword evidence="2" id="KW-0472">Membrane</keyword>
<dbReference type="VEuPathDB" id="FungiDB:BD410DRAFT_879842"/>
<protein>
    <recommendedName>
        <fullName evidence="3">DUF6533 domain-containing protein</fullName>
    </recommendedName>
</protein>
<proteinExistence type="predicted"/>
<feature type="compositionally biased region" description="Basic and acidic residues" evidence="1">
    <location>
        <begin position="330"/>
        <end position="341"/>
    </location>
</feature>
<gene>
    <name evidence="4" type="ORF">BD410DRAFT_879842</name>
</gene>
<feature type="transmembrane region" description="Helical" evidence="2">
    <location>
        <begin position="236"/>
        <end position="258"/>
    </location>
</feature>
<sequence length="341" mass="37100">MSNSSPDIAELIADAVQSEFVISATISGTGKSSVKLATMVDMLMELEALVFYDYALTLSTEITEIWKSKFSGVQALYFMIRYSYMAGMVLNSAAYIVQNSSEQRSQVILVVLVSHVFGKASDGLHFLPVHPPSTTVVLPELTQFTCEHRVQLVSIIIPLVIDVLVFTLTFAKTIHHAIEMRKVGPGNGLGYLILRDGDIGLTTQNLQEFLPRYGFPVFVVVAAVYPFTAVKGATGSWVAVVGSICNPLTVILINRLVLSLRQVSHAQEGNAPTLSAIDTIQEPAFATNSFLGNLGAPLRLGPNDDKEMEEIGLNNEAEVFEGRQTVNHSDIAEEPRNPSDV</sequence>
<keyword evidence="2" id="KW-1133">Transmembrane helix</keyword>
<dbReference type="Pfam" id="PF20151">
    <property type="entry name" value="DUF6533"/>
    <property type="match status" value="1"/>
</dbReference>
<dbReference type="InterPro" id="IPR045340">
    <property type="entry name" value="DUF6533"/>
</dbReference>
<dbReference type="EMBL" id="ML170205">
    <property type="protein sequence ID" value="TDL18631.1"/>
    <property type="molecule type" value="Genomic_DNA"/>
</dbReference>
<reference evidence="4 5" key="1">
    <citation type="submission" date="2018-06" db="EMBL/GenBank/DDBJ databases">
        <title>A transcriptomic atlas of mushroom development highlights an independent origin of complex multicellularity.</title>
        <authorList>
            <consortium name="DOE Joint Genome Institute"/>
            <person name="Krizsan K."/>
            <person name="Almasi E."/>
            <person name="Merenyi Z."/>
            <person name="Sahu N."/>
            <person name="Viragh M."/>
            <person name="Koszo T."/>
            <person name="Mondo S."/>
            <person name="Kiss B."/>
            <person name="Balint B."/>
            <person name="Kues U."/>
            <person name="Barry K."/>
            <person name="Hegedus J.C."/>
            <person name="Henrissat B."/>
            <person name="Johnson J."/>
            <person name="Lipzen A."/>
            <person name="Ohm R."/>
            <person name="Nagy I."/>
            <person name="Pangilinan J."/>
            <person name="Yan J."/>
            <person name="Xiong Y."/>
            <person name="Grigoriev I.V."/>
            <person name="Hibbett D.S."/>
            <person name="Nagy L.G."/>
        </authorList>
    </citation>
    <scope>NUCLEOTIDE SEQUENCE [LARGE SCALE GENOMIC DNA]</scope>
    <source>
        <strain evidence="4 5">SZMC22713</strain>
    </source>
</reference>
<feature type="region of interest" description="Disordered" evidence="1">
    <location>
        <begin position="317"/>
        <end position="341"/>
    </location>
</feature>
<feature type="transmembrane region" description="Helical" evidence="2">
    <location>
        <begin position="213"/>
        <end position="230"/>
    </location>
</feature>
<evidence type="ECO:0000313" key="5">
    <source>
        <dbReference type="Proteomes" id="UP000294933"/>
    </source>
</evidence>
<evidence type="ECO:0000313" key="4">
    <source>
        <dbReference type="EMBL" id="TDL18631.1"/>
    </source>
</evidence>
<dbReference type="Proteomes" id="UP000294933">
    <property type="component" value="Unassembled WGS sequence"/>
</dbReference>
<evidence type="ECO:0000256" key="2">
    <source>
        <dbReference type="SAM" id="Phobius"/>
    </source>
</evidence>
<name>A0A4Y7PUB3_9AGAM</name>
<evidence type="ECO:0000256" key="1">
    <source>
        <dbReference type="SAM" id="MobiDB-lite"/>
    </source>
</evidence>
<dbReference type="AlphaFoldDB" id="A0A4Y7PUB3"/>
<accession>A0A4Y7PUB3</accession>
<feature type="transmembrane region" description="Helical" evidence="2">
    <location>
        <begin position="152"/>
        <end position="171"/>
    </location>
</feature>
<evidence type="ECO:0000259" key="3">
    <source>
        <dbReference type="Pfam" id="PF20151"/>
    </source>
</evidence>
<keyword evidence="2" id="KW-0812">Transmembrane</keyword>
<feature type="domain" description="DUF6533" evidence="3">
    <location>
        <begin position="48"/>
        <end position="85"/>
    </location>
</feature>